<evidence type="ECO:0000313" key="2">
    <source>
        <dbReference type="Proteomes" id="UP001057402"/>
    </source>
</evidence>
<accession>A0ACB9RDS8</accession>
<proteinExistence type="predicted"/>
<dbReference type="EMBL" id="CM042883">
    <property type="protein sequence ID" value="KAI4377024.1"/>
    <property type="molecule type" value="Genomic_DNA"/>
</dbReference>
<keyword evidence="2" id="KW-1185">Reference proteome</keyword>
<comment type="caution">
    <text evidence="1">The sequence shown here is derived from an EMBL/GenBank/DDBJ whole genome shotgun (WGS) entry which is preliminary data.</text>
</comment>
<reference evidence="2" key="1">
    <citation type="journal article" date="2023" name="Front. Plant Sci.">
        <title>Chromosomal-level genome assembly of Melastoma candidum provides insights into trichome evolution.</title>
        <authorList>
            <person name="Zhong Y."/>
            <person name="Wu W."/>
            <person name="Sun C."/>
            <person name="Zou P."/>
            <person name="Liu Y."/>
            <person name="Dai S."/>
            <person name="Zhou R."/>
        </authorList>
    </citation>
    <scope>NUCLEOTIDE SEQUENCE [LARGE SCALE GENOMIC DNA]</scope>
</reference>
<evidence type="ECO:0000313" key="1">
    <source>
        <dbReference type="EMBL" id="KAI4377024.1"/>
    </source>
</evidence>
<name>A0ACB9RDS8_9MYRT</name>
<sequence>MSPRIAFLAVLVLVVFPSSQARLGSPSRQPDFLQAECLTVPNSQFTSSLLSTIDVLRQVTSIVSQFAGFFGDFRLSNAVTDCLDLLDSSVDELSWSVSAAENPKRKDNGTGDLGSDLRAWLSAALANQDTCMEGFDGTSSGIVKGLVSGGISQITSLVEDLLTMVNPRNRYGIPSGNRGFPSWVDPRDMKLLMQASGASNANSSNAGPVVADVVVAQDGSGNFTKIQDAIAAAPDYRADKRFVIYVKRGIYNENVEIKRKKWNIMMFGDGMGATVISAHRNYVDGWTTFRTATFAVSGRGFMARDLTIENTSGPQKHQAVALSSAQAVNFTVAQFIEGNSWLPATGVAYTAGFGN</sequence>
<organism evidence="1 2">
    <name type="scientific">Melastoma candidum</name>
    <dbReference type="NCBI Taxonomy" id="119954"/>
    <lineage>
        <taxon>Eukaryota</taxon>
        <taxon>Viridiplantae</taxon>
        <taxon>Streptophyta</taxon>
        <taxon>Embryophyta</taxon>
        <taxon>Tracheophyta</taxon>
        <taxon>Spermatophyta</taxon>
        <taxon>Magnoliopsida</taxon>
        <taxon>eudicotyledons</taxon>
        <taxon>Gunneridae</taxon>
        <taxon>Pentapetalae</taxon>
        <taxon>rosids</taxon>
        <taxon>malvids</taxon>
        <taxon>Myrtales</taxon>
        <taxon>Melastomataceae</taxon>
        <taxon>Melastomatoideae</taxon>
        <taxon>Melastomateae</taxon>
        <taxon>Melastoma</taxon>
    </lineage>
</organism>
<gene>
    <name evidence="1" type="ORF">MLD38_014720</name>
</gene>
<protein>
    <submittedName>
        <fullName evidence="1">Uncharacterized protein</fullName>
    </submittedName>
</protein>
<dbReference type="Proteomes" id="UP001057402">
    <property type="component" value="Chromosome 4"/>
</dbReference>